<dbReference type="EMBL" id="CM042062">
    <property type="protein sequence ID" value="KAI3669944.1"/>
    <property type="molecule type" value="Genomic_DNA"/>
</dbReference>
<evidence type="ECO:0000313" key="1">
    <source>
        <dbReference type="EMBL" id="KAI3669944.1"/>
    </source>
</evidence>
<proteinExistence type="predicted"/>
<gene>
    <name evidence="1" type="ORF">L6452_41452</name>
</gene>
<reference evidence="2" key="1">
    <citation type="journal article" date="2022" name="Mol. Ecol. Resour.">
        <title>The genomes of chicory, endive, great burdock and yacon provide insights into Asteraceae palaeo-polyploidization history and plant inulin production.</title>
        <authorList>
            <person name="Fan W."/>
            <person name="Wang S."/>
            <person name="Wang H."/>
            <person name="Wang A."/>
            <person name="Jiang F."/>
            <person name="Liu H."/>
            <person name="Zhao H."/>
            <person name="Xu D."/>
            <person name="Zhang Y."/>
        </authorList>
    </citation>
    <scope>NUCLEOTIDE SEQUENCE [LARGE SCALE GENOMIC DNA]</scope>
    <source>
        <strain evidence="2">cv. Niubang</strain>
    </source>
</reference>
<organism evidence="1 2">
    <name type="scientific">Arctium lappa</name>
    <name type="common">Greater burdock</name>
    <name type="synonym">Lappa major</name>
    <dbReference type="NCBI Taxonomy" id="4217"/>
    <lineage>
        <taxon>Eukaryota</taxon>
        <taxon>Viridiplantae</taxon>
        <taxon>Streptophyta</taxon>
        <taxon>Embryophyta</taxon>
        <taxon>Tracheophyta</taxon>
        <taxon>Spermatophyta</taxon>
        <taxon>Magnoliopsida</taxon>
        <taxon>eudicotyledons</taxon>
        <taxon>Gunneridae</taxon>
        <taxon>Pentapetalae</taxon>
        <taxon>asterids</taxon>
        <taxon>campanulids</taxon>
        <taxon>Asterales</taxon>
        <taxon>Asteraceae</taxon>
        <taxon>Carduoideae</taxon>
        <taxon>Cardueae</taxon>
        <taxon>Arctiinae</taxon>
        <taxon>Arctium</taxon>
    </lineage>
</organism>
<name>A0ACB8XP05_ARCLA</name>
<keyword evidence="2" id="KW-1185">Reference proteome</keyword>
<evidence type="ECO:0000313" key="2">
    <source>
        <dbReference type="Proteomes" id="UP001055879"/>
    </source>
</evidence>
<comment type="caution">
    <text evidence="1">The sequence shown here is derived from an EMBL/GenBank/DDBJ whole genome shotgun (WGS) entry which is preliminary data.</text>
</comment>
<protein>
    <submittedName>
        <fullName evidence="1">Uncharacterized protein</fullName>
    </submittedName>
</protein>
<accession>A0ACB8XP05</accession>
<dbReference type="Proteomes" id="UP001055879">
    <property type="component" value="Linkage Group LG16"/>
</dbReference>
<sequence length="148" mass="16183">MDAVVCGLEFALMLQEAAENVGESATPVYLPGYTPLSYGVKGVNKEDKCYENQLQGFPSNDVPEGEDVNKQVTKSNSKNAIPDKIASKSRASRQVSDEEEGEAMSRDFVSQTWVDNLVEFTVFDALAYPYREAALIFLEPGIDCGSTV</sequence>
<reference evidence="1 2" key="2">
    <citation type="journal article" date="2022" name="Mol. Ecol. Resour.">
        <title>The genomes of chicory, endive, great burdock and yacon provide insights into Asteraceae paleo-polyploidization history and plant inulin production.</title>
        <authorList>
            <person name="Fan W."/>
            <person name="Wang S."/>
            <person name="Wang H."/>
            <person name="Wang A."/>
            <person name="Jiang F."/>
            <person name="Liu H."/>
            <person name="Zhao H."/>
            <person name="Xu D."/>
            <person name="Zhang Y."/>
        </authorList>
    </citation>
    <scope>NUCLEOTIDE SEQUENCE [LARGE SCALE GENOMIC DNA]</scope>
    <source>
        <strain evidence="2">cv. Niubang</strain>
    </source>
</reference>